<dbReference type="EMBL" id="GGFJ01013439">
    <property type="protein sequence ID" value="MBW62580.1"/>
    <property type="molecule type" value="Transcribed_RNA"/>
</dbReference>
<organism evidence="1">
    <name type="scientific">Anopheles marajoara</name>
    <dbReference type="NCBI Taxonomy" id="58244"/>
    <lineage>
        <taxon>Eukaryota</taxon>
        <taxon>Metazoa</taxon>
        <taxon>Ecdysozoa</taxon>
        <taxon>Arthropoda</taxon>
        <taxon>Hexapoda</taxon>
        <taxon>Insecta</taxon>
        <taxon>Pterygota</taxon>
        <taxon>Neoptera</taxon>
        <taxon>Endopterygota</taxon>
        <taxon>Diptera</taxon>
        <taxon>Nematocera</taxon>
        <taxon>Culicoidea</taxon>
        <taxon>Culicidae</taxon>
        <taxon>Anophelinae</taxon>
        <taxon>Anopheles</taxon>
    </lineage>
</organism>
<protein>
    <submittedName>
        <fullName evidence="1">Putative secreted protein</fullName>
    </submittedName>
</protein>
<reference evidence="1" key="1">
    <citation type="submission" date="2018-01" db="EMBL/GenBank/DDBJ databases">
        <title>An insight into the sialome of Amazonian anophelines.</title>
        <authorList>
            <person name="Ribeiro J.M."/>
            <person name="Scarpassa V."/>
            <person name="Calvo E."/>
        </authorList>
    </citation>
    <scope>NUCLEOTIDE SEQUENCE</scope>
    <source>
        <tissue evidence="1">Salivary glands</tissue>
    </source>
</reference>
<name>A0A2M4CB72_9DIPT</name>
<evidence type="ECO:0000313" key="1">
    <source>
        <dbReference type="EMBL" id="MBW62580.1"/>
    </source>
</evidence>
<accession>A0A2M4CB72</accession>
<dbReference type="AlphaFoldDB" id="A0A2M4CB72"/>
<proteinExistence type="predicted"/>
<sequence>MAALSRAHYHGLDSGRLLNCPLPVLLLRLSVVHCHSTHFCTLAIGHAKPLHNGSSRSAVFGNLLARNAATDRSRSPRFTFHQ</sequence>